<reference evidence="2" key="1">
    <citation type="submission" date="2016-04" db="EMBL/GenBank/DDBJ databases">
        <title>Cephalotus genome sequencing.</title>
        <authorList>
            <person name="Fukushima K."/>
            <person name="Hasebe M."/>
            <person name="Fang X."/>
        </authorList>
    </citation>
    <scope>NUCLEOTIDE SEQUENCE [LARGE SCALE GENOMIC DNA]</scope>
    <source>
        <strain evidence="2">cv. St1</strain>
    </source>
</reference>
<keyword evidence="2" id="KW-1185">Reference proteome</keyword>
<feature type="non-terminal residue" evidence="1">
    <location>
        <position position="1"/>
    </location>
</feature>
<dbReference type="OrthoDB" id="8025968at2759"/>
<dbReference type="EMBL" id="BDDD01000015">
    <property type="protein sequence ID" value="GAV57061.1"/>
    <property type="molecule type" value="Genomic_DNA"/>
</dbReference>
<dbReference type="AlphaFoldDB" id="A0A1Q3AMT6"/>
<comment type="caution">
    <text evidence="1">The sequence shown here is derived from an EMBL/GenBank/DDBJ whole genome shotgun (WGS) entry which is preliminary data.</text>
</comment>
<protein>
    <recommendedName>
        <fullName evidence="3">RVT_2 domain-containing protein</fullName>
    </recommendedName>
</protein>
<feature type="non-terminal residue" evidence="1">
    <location>
        <position position="265"/>
    </location>
</feature>
<dbReference type="InParanoid" id="A0A1Q3AMT6"/>
<dbReference type="PANTHER" id="PTHR11439:SF442">
    <property type="entry name" value="CYSTEINE-RICH RLK (RECEPTOR-LIKE PROTEIN KINASE) 8"/>
    <property type="match status" value="1"/>
</dbReference>
<organism evidence="1 2">
    <name type="scientific">Cephalotus follicularis</name>
    <name type="common">Albany pitcher plant</name>
    <dbReference type="NCBI Taxonomy" id="3775"/>
    <lineage>
        <taxon>Eukaryota</taxon>
        <taxon>Viridiplantae</taxon>
        <taxon>Streptophyta</taxon>
        <taxon>Embryophyta</taxon>
        <taxon>Tracheophyta</taxon>
        <taxon>Spermatophyta</taxon>
        <taxon>Magnoliopsida</taxon>
        <taxon>eudicotyledons</taxon>
        <taxon>Gunneridae</taxon>
        <taxon>Pentapetalae</taxon>
        <taxon>rosids</taxon>
        <taxon>fabids</taxon>
        <taxon>Oxalidales</taxon>
        <taxon>Cephalotaceae</taxon>
        <taxon>Cephalotus</taxon>
    </lineage>
</organism>
<name>A0A1Q3AMT6_CEPFO</name>
<accession>A0A1Q3AMT6</accession>
<proteinExistence type="predicted"/>
<dbReference type="Proteomes" id="UP000187406">
    <property type="component" value="Unassembled WGS sequence"/>
</dbReference>
<gene>
    <name evidence="1" type="ORF">CFOL_v3_00599</name>
</gene>
<sequence length="265" mass="30078">GIFINQAKYVKEILKKFGMENSKTSKTPISTATKLDNDEQCKNVDQKLYRSMIVSLLYLTTSRPDILFSVCLCARFQSNPKESHLFAVKRILKYLAYTPTLGLWYSRDSSFDLHSYSDADFGGYKVDRKSTSGSCQYLGSMIVSWFSKKQNSVALSTTEPEYITVGSCCAQILNKLQGGSILVDYGVFVKHVPIKCDNTSSICLAKNPVHHSMTKHIDIRYHFLEHVENGDIELEYVSTDKQIADIFTKPLDENTFSKFRRELGL</sequence>
<evidence type="ECO:0000313" key="1">
    <source>
        <dbReference type="EMBL" id="GAV57061.1"/>
    </source>
</evidence>
<dbReference type="CDD" id="cd09272">
    <property type="entry name" value="RNase_HI_RT_Ty1"/>
    <property type="match status" value="1"/>
</dbReference>
<dbReference type="PANTHER" id="PTHR11439">
    <property type="entry name" value="GAG-POL-RELATED RETROTRANSPOSON"/>
    <property type="match status" value="1"/>
</dbReference>
<evidence type="ECO:0000313" key="2">
    <source>
        <dbReference type="Proteomes" id="UP000187406"/>
    </source>
</evidence>
<evidence type="ECO:0008006" key="3">
    <source>
        <dbReference type="Google" id="ProtNLM"/>
    </source>
</evidence>